<dbReference type="CDD" id="cd02440">
    <property type="entry name" value="AdoMet_MTases"/>
    <property type="match status" value="1"/>
</dbReference>
<evidence type="ECO:0000256" key="12">
    <source>
        <dbReference type="ARBA" id="ARBA00023098"/>
    </source>
</evidence>
<evidence type="ECO:0000256" key="5">
    <source>
        <dbReference type="ARBA" id="ARBA00022516"/>
    </source>
</evidence>
<keyword evidence="6" id="KW-0489">Methyltransferase</keyword>
<dbReference type="Gene3D" id="3.40.50.150">
    <property type="entry name" value="Vaccinia Virus protein VP39"/>
    <property type="match status" value="1"/>
</dbReference>
<dbReference type="PANTHER" id="PTHR45197">
    <property type="entry name" value="SYNTHASE, PUTATIVE (AFU_ORTHOLOGUE AFUA_7G04190)-RELATED"/>
    <property type="match status" value="1"/>
</dbReference>
<reference evidence="17 18" key="1">
    <citation type="submission" date="2023-01" db="EMBL/GenBank/DDBJ databases">
        <title>Analysis of 21 Apiospora genomes using comparative genomics revels a genus with tremendous synthesis potential of carbohydrate active enzymes and secondary metabolites.</title>
        <authorList>
            <person name="Sorensen T."/>
        </authorList>
    </citation>
    <scope>NUCLEOTIDE SEQUENCE [LARGE SCALE GENOMIC DNA]</scope>
    <source>
        <strain evidence="17 18">CBS 135458</strain>
    </source>
</reference>
<evidence type="ECO:0000256" key="13">
    <source>
        <dbReference type="ARBA" id="ARBA00023136"/>
    </source>
</evidence>
<dbReference type="SUPFAM" id="SSF53335">
    <property type="entry name" value="S-adenosyl-L-methionine-dependent methyltransferases"/>
    <property type="match status" value="1"/>
</dbReference>
<comment type="caution">
    <text evidence="17">The sequence shown here is derived from an EMBL/GenBank/DDBJ whole genome shotgun (WGS) entry which is preliminary data.</text>
</comment>
<dbReference type="InterPro" id="IPR029063">
    <property type="entry name" value="SAM-dependent_MTases_sf"/>
</dbReference>
<dbReference type="EMBL" id="JAQQWL010000011">
    <property type="protein sequence ID" value="KAK8048415.1"/>
    <property type="molecule type" value="Genomic_DNA"/>
</dbReference>
<evidence type="ECO:0000256" key="11">
    <source>
        <dbReference type="ARBA" id="ARBA00022989"/>
    </source>
</evidence>
<evidence type="ECO:0000256" key="4">
    <source>
        <dbReference type="ARBA" id="ARBA00010815"/>
    </source>
</evidence>
<keyword evidence="11 16" id="KW-1133">Transmembrane helix</keyword>
<comment type="similarity">
    <text evidence="4">Belongs to the CFA/CMAS family.</text>
</comment>
<keyword evidence="10" id="KW-0746">Sphingolipid metabolism</keyword>
<evidence type="ECO:0000256" key="15">
    <source>
        <dbReference type="SAM" id="MobiDB-lite"/>
    </source>
</evidence>
<keyword evidence="13 16" id="KW-0472">Membrane</keyword>
<comment type="pathway">
    <text evidence="2">Lipid metabolism; sphingolipid metabolism.</text>
</comment>
<evidence type="ECO:0000256" key="14">
    <source>
        <dbReference type="ARBA" id="ARBA00039020"/>
    </source>
</evidence>
<gene>
    <name evidence="17" type="ORF">PG994_010145</name>
</gene>
<evidence type="ECO:0000256" key="10">
    <source>
        <dbReference type="ARBA" id="ARBA00022919"/>
    </source>
</evidence>
<evidence type="ECO:0000256" key="2">
    <source>
        <dbReference type="ARBA" id="ARBA00004760"/>
    </source>
</evidence>
<sequence length="462" mass="52426">MATEKRQGEELEGDINFIATPPQPPAKFATGEDCGVATTKFPAIHNPPLPAEGPGNESFSNYALGALILGVPAFFARSLGGGLKTTIFFIIVLAVPLLIGYWTVTSRFSPRINDKVKLPGRPVEYYITFKKDEDRLRWRGHNKIPMKTFYEMYFDGDVDFNGDCLEAMEYRHDWCNFAFTWALFHFIFFEFAPDVLFHSRQQDEEQIRPNYDRGNDHYSTLEEMQDNKMAIVCEKLALKEGESMLDIGCGWGTLARFASVNYGAHVTGVTLARNQAAWGNDGLRRAGIPRLLCMDYRDIPDRKFNKISQIEMVYDMLEDDGAMYVQLSGLRKAWQYEDFVWGLFLNKYIFPGADASTPLANYVGVDTVGVHYSGTLWRWYRNWLGNKETVNAKYGQRWYRIWELFLAWSVIASRQGSATCFQIVVVKNLNANHRINGWASQFGLSGALAAARAAGKAVFPTQ</sequence>
<protein>
    <recommendedName>
        <fullName evidence="14">sphingolipid C(9)-methyltransferase</fullName>
        <ecNumber evidence="14">2.1.1.317</ecNumber>
    </recommendedName>
</protein>
<accession>A0ABR1TP23</accession>
<keyword evidence="5" id="KW-0444">Lipid biosynthesis</keyword>
<dbReference type="RefSeq" id="XP_066710664.1">
    <property type="nucleotide sequence ID" value="XM_066861554.1"/>
</dbReference>
<keyword evidence="18" id="KW-1185">Reference proteome</keyword>
<evidence type="ECO:0000256" key="3">
    <source>
        <dbReference type="ARBA" id="ARBA00004991"/>
    </source>
</evidence>
<evidence type="ECO:0000256" key="9">
    <source>
        <dbReference type="ARBA" id="ARBA00022692"/>
    </source>
</evidence>
<keyword evidence="8" id="KW-0949">S-adenosyl-L-methionine</keyword>
<keyword evidence="12" id="KW-0443">Lipid metabolism</keyword>
<feature type="transmembrane region" description="Helical" evidence="16">
    <location>
        <begin position="86"/>
        <end position="104"/>
    </location>
</feature>
<dbReference type="Proteomes" id="UP001480595">
    <property type="component" value="Unassembled WGS sequence"/>
</dbReference>
<dbReference type="GeneID" id="92094617"/>
<evidence type="ECO:0000313" key="17">
    <source>
        <dbReference type="EMBL" id="KAK8048415.1"/>
    </source>
</evidence>
<evidence type="ECO:0000256" key="16">
    <source>
        <dbReference type="SAM" id="Phobius"/>
    </source>
</evidence>
<feature type="region of interest" description="Disordered" evidence="15">
    <location>
        <begin position="1"/>
        <end position="24"/>
    </location>
</feature>
<keyword evidence="9 16" id="KW-0812">Transmembrane</keyword>
<organism evidence="17 18">
    <name type="scientific">Apiospora phragmitis</name>
    <dbReference type="NCBI Taxonomy" id="2905665"/>
    <lineage>
        <taxon>Eukaryota</taxon>
        <taxon>Fungi</taxon>
        <taxon>Dikarya</taxon>
        <taxon>Ascomycota</taxon>
        <taxon>Pezizomycotina</taxon>
        <taxon>Sordariomycetes</taxon>
        <taxon>Xylariomycetidae</taxon>
        <taxon>Amphisphaeriales</taxon>
        <taxon>Apiosporaceae</taxon>
        <taxon>Apiospora</taxon>
    </lineage>
</organism>
<comment type="pathway">
    <text evidence="3">Sphingolipid metabolism.</text>
</comment>
<evidence type="ECO:0000256" key="8">
    <source>
        <dbReference type="ARBA" id="ARBA00022691"/>
    </source>
</evidence>
<name>A0ABR1TP23_9PEZI</name>
<keyword evidence="7" id="KW-0808">Transferase</keyword>
<comment type="subcellular location">
    <subcellularLocation>
        <location evidence="1">Membrane</location>
        <topology evidence="1">Multi-pass membrane protein</topology>
    </subcellularLocation>
</comment>
<evidence type="ECO:0000256" key="7">
    <source>
        <dbReference type="ARBA" id="ARBA00022679"/>
    </source>
</evidence>
<evidence type="ECO:0000256" key="1">
    <source>
        <dbReference type="ARBA" id="ARBA00004141"/>
    </source>
</evidence>
<dbReference type="PANTHER" id="PTHR45197:SF1">
    <property type="entry name" value="SPHINGOLIPID C9-METHYLTRANSFERASE A-RELATED"/>
    <property type="match status" value="1"/>
</dbReference>
<dbReference type="EC" id="2.1.1.317" evidence="14"/>
<dbReference type="Pfam" id="PF02353">
    <property type="entry name" value="CMAS"/>
    <property type="match status" value="1"/>
</dbReference>
<evidence type="ECO:0000313" key="18">
    <source>
        <dbReference type="Proteomes" id="UP001480595"/>
    </source>
</evidence>
<proteinExistence type="inferred from homology"/>
<evidence type="ECO:0000256" key="6">
    <source>
        <dbReference type="ARBA" id="ARBA00022603"/>
    </source>
</evidence>
<dbReference type="InterPro" id="IPR052290">
    <property type="entry name" value="Sphingo_C9-MT"/>
</dbReference>